<sequence length="351" mass="35876">MTNFTRVGDSGALAGAATDIAVEQLGFYSLTAVRTGSGNLKLINWSTGGPGAVTRNSDSDDQAGEVSAIAVARNRNLTVTAVRDGSGDLLLISWDDGIGSGPISRLKDTHGKAGAASIVTIVPGPPKTAADLVTAVRAGNGSLKLISWALDNATGTITRLGDSDDQAGAVSLIAVSVPLPNVVLTAVRAGNGKLKLISWGFSEDGKNISRLGDSGDQAGEVSEIAMAGLVTAVRAGNGSLKLISWSLSPDGTQIQRLHDSDNHAGPATCICISRLGDARYVTAVRAGNGSLKLISWDVDPNSGIILRTGDSDDKAGAVSEVALAVPSGNNITTAVRAGNGTLKLIRWRMED</sequence>
<evidence type="ECO:0000313" key="1">
    <source>
        <dbReference type="EMBL" id="GAA2145673.1"/>
    </source>
</evidence>
<evidence type="ECO:0008006" key="3">
    <source>
        <dbReference type="Google" id="ProtNLM"/>
    </source>
</evidence>
<keyword evidence="2" id="KW-1185">Reference proteome</keyword>
<dbReference type="RefSeq" id="WP_344368008.1">
    <property type="nucleotide sequence ID" value="NZ_BAAAQB010000041.1"/>
</dbReference>
<dbReference type="EMBL" id="BAAAQB010000041">
    <property type="protein sequence ID" value="GAA2145673.1"/>
    <property type="molecule type" value="Genomic_DNA"/>
</dbReference>
<reference evidence="2" key="1">
    <citation type="journal article" date="2019" name="Int. J. Syst. Evol. Microbiol.">
        <title>The Global Catalogue of Microorganisms (GCM) 10K type strain sequencing project: providing services to taxonomists for standard genome sequencing and annotation.</title>
        <authorList>
            <consortium name="The Broad Institute Genomics Platform"/>
            <consortium name="The Broad Institute Genome Sequencing Center for Infectious Disease"/>
            <person name="Wu L."/>
            <person name="Ma J."/>
        </authorList>
    </citation>
    <scope>NUCLEOTIDE SEQUENCE [LARGE SCALE GENOMIC DNA]</scope>
    <source>
        <strain evidence="2">JCM 15921</strain>
    </source>
</reference>
<evidence type="ECO:0000313" key="2">
    <source>
        <dbReference type="Proteomes" id="UP001500102"/>
    </source>
</evidence>
<proteinExistence type="predicted"/>
<organism evidence="1 2">
    <name type="scientific">Arthrobacter humicola</name>
    <dbReference type="NCBI Taxonomy" id="409291"/>
    <lineage>
        <taxon>Bacteria</taxon>
        <taxon>Bacillati</taxon>
        <taxon>Actinomycetota</taxon>
        <taxon>Actinomycetes</taxon>
        <taxon>Micrococcales</taxon>
        <taxon>Micrococcaceae</taxon>
        <taxon>Arthrobacter</taxon>
    </lineage>
</organism>
<dbReference type="Proteomes" id="UP001500102">
    <property type="component" value="Unassembled WGS sequence"/>
</dbReference>
<comment type="caution">
    <text evidence="1">The sequence shown here is derived from an EMBL/GenBank/DDBJ whole genome shotgun (WGS) entry which is preliminary data.</text>
</comment>
<dbReference type="SUPFAM" id="SSF101908">
    <property type="entry name" value="Putative isomerase YbhE"/>
    <property type="match status" value="1"/>
</dbReference>
<gene>
    <name evidence="1" type="ORF">GCM10009825_38590</name>
</gene>
<name>A0ABP5LIF8_9MICC</name>
<protein>
    <recommendedName>
        <fullName evidence="3">WD40 repeat domain-containing protein</fullName>
    </recommendedName>
</protein>
<accession>A0ABP5LIF8</accession>